<dbReference type="RefSeq" id="WP_186551846.1">
    <property type="nucleotide sequence ID" value="NZ_CP077091.1"/>
</dbReference>
<evidence type="ECO:0000256" key="1">
    <source>
        <dbReference type="SAM" id="Phobius"/>
    </source>
</evidence>
<keyword evidence="3" id="KW-1185">Reference proteome</keyword>
<keyword evidence="1" id="KW-0812">Transmembrane</keyword>
<proteinExistence type="predicted"/>
<dbReference type="Proteomes" id="UP000631521">
    <property type="component" value="Chromosome"/>
</dbReference>
<evidence type="ECO:0000313" key="2">
    <source>
        <dbReference type="EMBL" id="QXI17773.1"/>
    </source>
</evidence>
<organism evidence="2 3">
    <name type="scientific">Pseudomonas hamedanensis</name>
    <dbReference type="NCBI Taxonomy" id="2745504"/>
    <lineage>
        <taxon>Bacteria</taxon>
        <taxon>Pseudomonadati</taxon>
        <taxon>Pseudomonadota</taxon>
        <taxon>Gammaproteobacteria</taxon>
        <taxon>Pseudomonadales</taxon>
        <taxon>Pseudomonadaceae</taxon>
        <taxon>Pseudomonas</taxon>
    </lineage>
</organism>
<dbReference type="EMBL" id="CP077091">
    <property type="protein sequence ID" value="QXI17773.1"/>
    <property type="molecule type" value="Genomic_DNA"/>
</dbReference>
<feature type="transmembrane region" description="Helical" evidence="1">
    <location>
        <begin position="28"/>
        <end position="48"/>
    </location>
</feature>
<dbReference type="KEGG" id="phv:HU739_001890"/>
<dbReference type="AlphaFoldDB" id="A0A9E6P1Q2"/>
<keyword evidence="1" id="KW-0472">Membrane</keyword>
<reference evidence="2 3" key="1">
    <citation type="journal article" date="2020" name="Microorganisms">
        <title>Reliable Identification of Environmental Pseudomonas Isolates Using the rpoD Gene.</title>
        <authorList>
            <consortium name="The Broad Institute Genome Sequencing Platform"/>
            <person name="Girard L."/>
            <person name="Lood C."/>
            <person name="Rokni-Zadeh H."/>
            <person name="van Noort V."/>
            <person name="Lavigne R."/>
            <person name="De Mot R."/>
        </authorList>
    </citation>
    <scope>NUCLEOTIDE SEQUENCE [LARGE SCALE GENOMIC DNA]</scope>
    <source>
        <strain evidence="2 3">SWRI65</strain>
    </source>
</reference>
<accession>A0A9E6P1Q2</accession>
<gene>
    <name evidence="2" type="ORF">HU739_001890</name>
</gene>
<evidence type="ECO:0000313" key="3">
    <source>
        <dbReference type="Proteomes" id="UP000631521"/>
    </source>
</evidence>
<protein>
    <submittedName>
        <fullName evidence="2">Uncharacterized protein</fullName>
    </submittedName>
</protein>
<reference evidence="2 3" key="2">
    <citation type="journal article" date="2021" name="Microorganisms">
        <title>The Ever-Expanding Pseudomonas Genus: Description of 43 New Species and Partition of the Pseudomonas putida Group.</title>
        <authorList>
            <person name="Girard L."/>
            <person name="Lood C."/>
            <person name="Hofte M."/>
            <person name="Vandamme P."/>
            <person name="Rokni-Zadeh H."/>
            <person name="van Noort V."/>
            <person name="Lavigne R."/>
            <person name="De Mot R."/>
        </authorList>
    </citation>
    <scope>NUCLEOTIDE SEQUENCE [LARGE SCALE GENOMIC DNA]</scope>
    <source>
        <strain evidence="2 3">SWRI65</strain>
    </source>
</reference>
<sequence length="139" mass="15497">MDIWQVVSQVTDWLVEKHGTRGRSNYNYMYILSVAAGVGSWVVSTELLGKRKKLKAKVAQDLQAKPISVSSFAQQNGRIIKTTGTLVRREGVYTVTVVRQDDRDSAKSSSGPLHTLGDVDVYLRAHTSFILADFRIQVN</sequence>
<keyword evidence="1" id="KW-1133">Transmembrane helix</keyword>
<name>A0A9E6P1Q2_9PSED</name>